<evidence type="ECO:0000256" key="6">
    <source>
        <dbReference type="ARBA" id="ARBA00023157"/>
    </source>
</evidence>
<dbReference type="GO" id="GO:0005886">
    <property type="term" value="C:plasma membrane"/>
    <property type="evidence" value="ECO:0007669"/>
    <property type="project" value="UniProtKB-SubCell"/>
</dbReference>
<dbReference type="InterPro" id="IPR012946">
    <property type="entry name" value="X8"/>
</dbReference>
<evidence type="ECO:0000313" key="10">
    <source>
        <dbReference type="EMBL" id="KAJ3686303.1"/>
    </source>
</evidence>
<evidence type="ECO:0000256" key="3">
    <source>
        <dbReference type="ARBA" id="ARBA00022622"/>
    </source>
</evidence>
<keyword evidence="3" id="KW-0449">Lipoprotein</keyword>
<dbReference type="EMBL" id="JAMRDG010000002">
    <property type="protein sequence ID" value="KAJ3686303.1"/>
    <property type="molecule type" value="Genomic_DNA"/>
</dbReference>
<keyword evidence="5" id="KW-0472">Membrane</keyword>
<keyword evidence="2" id="KW-1003">Cell membrane</keyword>
<dbReference type="Proteomes" id="UP001210211">
    <property type="component" value="Unassembled WGS sequence"/>
</dbReference>
<comment type="subcellular location">
    <subcellularLocation>
        <location evidence="1">Cell membrane</location>
        <topology evidence="1">Lipid-anchor</topology>
        <topology evidence="1">GPI-anchor</topology>
    </subcellularLocation>
</comment>
<dbReference type="Pfam" id="PF07983">
    <property type="entry name" value="X8"/>
    <property type="match status" value="1"/>
</dbReference>
<evidence type="ECO:0000313" key="11">
    <source>
        <dbReference type="Proteomes" id="UP001210211"/>
    </source>
</evidence>
<comment type="caution">
    <text evidence="10">The sequence shown here is derived from an EMBL/GenBank/DDBJ whole genome shotgun (WGS) entry which is preliminary data.</text>
</comment>
<name>A0AAD5Z3P6_9POAL</name>
<dbReference type="PANTHER" id="PTHR31044:SF33">
    <property type="entry name" value="PLASMODESMATA CALLOSE-BINDING PROTEIN 5"/>
    <property type="match status" value="1"/>
</dbReference>
<reference evidence="10 11" key="1">
    <citation type="journal article" date="2022" name="Cell">
        <title>Repeat-based holocentromeres influence genome architecture and karyotype evolution.</title>
        <authorList>
            <person name="Hofstatter P.G."/>
            <person name="Thangavel G."/>
            <person name="Lux T."/>
            <person name="Neumann P."/>
            <person name="Vondrak T."/>
            <person name="Novak P."/>
            <person name="Zhang M."/>
            <person name="Costa L."/>
            <person name="Castellani M."/>
            <person name="Scott A."/>
            <person name="Toegelov H."/>
            <person name="Fuchs J."/>
            <person name="Mata-Sucre Y."/>
            <person name="Dias Y."/>
            <person name="Vanzela A.L.L."/>
            <person name="Huettel B."/>
            <person name="Almeida C.C.S."/>
            <person name="Simkova H."/>
            <person name="Souza G."/>
            <person name="Pedrosa-Harand A."/>
            <person name="Macas J."/>
            <person name="Mayer K.F.X."/>
            <person name="Houben A."/>
            <person name="Marques A."/>
        </authorList>
    </citation>
    <scope>NUCLEOTIDE SEQUENCE [LARGE SCALE GENOMIC DNA]</scope>
    <source>
        <strain evidence="10">RhyTen1mFocal</strain>
    </source>
</reference>
<feature type="chain" id="PRO_5042036034" description="X8 domain-containing protein" evidence="8">
    <location>
        <begin position="21"/>
        <end position="178"/>
    </location>
</feature>
<evidence type="ECO:0000256" key="5">
    <source>
        <dbReference type="ARBA" id="ARBA00023136"/>
    </source>
</evidence>
<evidence type="ECO:0000256" key="1">
    <source>
        <dbReference type="ARBA" id="ARBA00004609"/>
    </source>
</evidence>
<dbReference type="AlphaFoldDB" id="A0AAD5Z3P6"/>
<protein>
    <recommendedName>
        <fullName evidence="9">X8 domain-containing protein</fullName>
    </recommendedName>
</protein>
<keyword evidence="6" id="KW-1015">Disulfide bond</keyword>
<gene>
    <name evidence="10" type="ORF">LUZ61_015467</name>
</gene>
<evidence type="ECO:0000259" key="9">
    <source>
        <dbReference type="SMART" id="SM00768"/>
    </source>
</evidence>
<keyword evidence="3" id="KW-0336">GPI-anchor</keyword>
<dbReference type="FunFam" id="1.20.58.1040:FF:000001">
    <property type="entry name" value="Glucan endo-1,3-beta-glucosidase 4"/>
    <property type="match status" value="1"/>
</dbReference>
<evidence type="ECO:0000256" key="7">
    <source>
        <dbReference type="ARBA" id="ARBA00023180"/>
    </source>
</evidence>
<dbReference type="Gene3D" id="1.20.58.1040">
    <property type="match status" value="1"/>
</dbReference>
<dbReference type="PANTHER" id="PTHR31044">
    <property type="entry name" value="BETA-1,3 GLUCANASE"/>
    <property type="match status" value="1"/>
</dbReference>
<dbReference type="SMART" id="SM00768">
    <property type="entry name" value="X8"/>
    <property type="match status" value="1"/>
</dbReference>
<proteinExistence type="predicted"/>
<evidence type="ECO:0000256" key="4">
    <source>
        <dbReference type="ARBA" id="ARBA00022729"/>
    </source>
</evidence>
<dbReference type="InterPro" id="IPR044788">
    <property type="entry name" value="X8_dom_prot"/>
</dbReference>
<feature type="domain" description="X8" evidence="9">
    <location>
        <begin position="34"/>
        <end position="119"/>
    </location>
</feature>
<feature type="signal peptide" evidence="8">
    <location>
        <begin position="1"/>
        <end position="20"/>
    </location>
</feature>
<keyword evidence="7" id="KW-0325">Glycoprotein</keyword>
<dbReference type="GO" id="GO:0009506">
    <property type="term" value="C:plasmodesma"/>
    <property type="evidence" value="ECO:0007669"/>
    <property type="project" value="UniProtKB-ARBA"/>
</dbReference>
<keyword evidence="4 8" id="KW-0732">Signal</keyword>
<evidence type="ECO:0000256" key="8">
    <source>
        <dbReference type="SAM" id="SignalP"/>
    </source>
</evidence>
<organism evidence="10 11">
    <name type="scientific">Rhynchospora tenuis</name>
    <dbReference type="NCBI Taxonomy" id="198213"/>
    <lineage>
        <taxon>Eukaryota</taxon>
        <taxon>Viridiplantae</taxon>
        <taxon>Streptophyta</taxon>
        <taxon>Embryophyta</taxon>
        <taxon>Tracheophyta</taxon>
        <taxon>Spermatophyta</taxon>
        <taxon>Magnoliopsida</taxon>
        <taxon>Liliopsida</taxon>
        <taxon>Poales</taxon>
        <taxon>Cyperaceae</taxon>
        <taxon>Cyperoideae</taxon>
        <taxon>Rhynchosporeae</taxon>
        <taxon>Rhynchospora</taxon>
    </lineage>
</organism>
<dbReference type="GO" id="GO:0098552">
    <property type="term" value="C:side of membrane"/>
    <property type="evidence" value="ECO:0007669"/>
    <property type="project" value="UniProtKB-KW"/>
</dbReference>
<accession>A0AAD5Z3P6</accession>
<sequence>MRNPTIVIFSLLLILVFATAMDTERAGGVAAGDLWCVAKNNAQDDVLQAAIDWACGPGGADCKPIQQGGSCFDPDDIQSHASYAFNDYFIKNGGAEAACNFSGTAALISLNPGHGSCQFPSRSVPISYSKSGSVLSATNGSTVGLGPYADLNSSPSISWDCSIWSFVGVLYVVLTVLL</sequence>
<keyword evidence="11" id="KW-1185">Reference proteome</keyword>
<evidence type="ECO:0000256" key="2">
    <source>
        <dbReference type="ARBA" id="ARBA00022475"/>
    </source>
</evidence>